<protein>
    <submittedName>
        <fullName evidence="4">Sulfotransferase domain-containing protein</fullName>
    </submittedName>
</protein>
<organism evidence="4 5">
    <name type="scientific">Parasedimentitalea psychrophila</name>
    <dbReference type="NCBI Taxonomy" id="2997337"/>
    <lineage>
        <taxon>Bacteria</taxon>
        <taxon>Pseudomonadati</taxon>
        <taxon>Pseudomonadota</taxon>
        <taxon>Alphaproteobacteria</taxon>
        <taxon>Rhodobacterales</taxon>
        <taxon>Paracoccaceae</taxon>
        <taxon>Parasedimentitalea</taxon>
    </lineage>
</organism>
<dbReference type="Pfam" id="PF00685">
    <property type="entry name" value="Sulfotransfer_1"/>
    <property type="match status" value="1"/>
</dbReference>
<dbReference type="GO" id="GO:0008146">
    <property type="term" value="F:sulfotransferase activity"/>
    <property type="evidence" value="ECO:0007669"/>
    <property type="project" value="InterPro"/>
</dbReference>
<accession>A0A9Y2KW91</accession>
<dbReference type="Proteomes" id="UP001238334">
    <property type="component" value="Chromosome"/>
</dbReference>
<gene>
    <name evidence="4" type="ORF">QPJ95_13665</name>
</gene>
<keyword evidence="2" id="KW-0808">Transferase</keyword>
<evidence type="ECO:0000259" key="3">
    <source>
        <dbReference type="Pfam" id="PF00685"/>
    </source>
</evidence>
<reference evidence="4 5" key="1">
    <citation type="submission" date="2023-06" db="EMBL/GenBank/DDBJ databases">
        <title>Parasedimentitalea psychrophila sp. nov., a psychrophilic bacterium isolated from deep-sea sediment.</title>
        <authorList>
            <person name="Li A."/>
        </authorList>
    </citation>
    <scope>NUCLEOTIDE SEQUENCE [LARGE SCALE GENOMIC DNA]</scope>
    <source>
        <strain evidence="4 5">QS115</strain>
    </source>
</reference>
<comment type="similarity">
    <text evidence="1">Belongs to the sulfotransferase 1 family.</text>
</comment>
<sequence length="305" mass="35411">MNKNRSSLPTTTDEMDALFAKVFREESTNLGMAFQSRPTDIIIAPFAKCGTTWLQQIAHGLRTRGSMDFEEISNVTPWIELAFELGIDLDAAQLAEPRVFKSHLSWRDVPKNARYIVSFRDPSDAFISVYRFFEGFMFEPGTIDMDTFFRWRNPPAEMGERGYWHHLASWWEQRDNPDVLLLCYEDMLADFPGTVRRVAAFMDIPLDDELFARVVHQASRRFMLEHKSQFDEAPFRRLISQRTGLPVDTDASKVTPGARDDPKYHLAATHQQKLEEFWQAQLSNRFGLEIYEDLRHAIRALHQTG</sequence>
<evidence type="ECO:0000256" key="2">
    <source>
        <dbReference type="ARBA" id="ARBA00022679"/>
    </source>
</evidence>
<evidence type="ECO:0000256" key="1">
    <source>
        <dbReference type="ARBA" id="ARBA00005771"/>
    </source>
</evidence>
<dbReference type="PANTHER" id="PTHR11783">
    <property type="entry name" value="SULFOTRANSFERASE SULT"/>
    <property type="match status" value="1"/>
</dbReference>
<dbReference type="AlphaFoldDB" id="A0A9Y2KW91"/>
<dbReference type="RefSeq" id="WP_270920724.1">
    <property type="nucleotide sequence ID" value="NZ_CP127247.1"/>
</dbReference>
<feature type="domain" description="Sulfotransferase" evidence="3">
    <location>
        <begin position="38"/>
        <end position="231"/>
    </location>
</feature>
<keyword evidence="5" id="KW-1185">Reference proteome</keyword>
<dbReference type="SUPFAM" id="SSF52540">
    <property type="entry name" value="P-loop containing nucleoside triphosphate hydrolases"/>
    <property type="match status" value="1"/>
</dbReference>
<proteinExistence type="inferred from homology"/>
<dbReference type="EMBL" id="CP127247">
    <property type="protein sequence ID" value="WIY23693.1"/>
    <property type="molecule type" value="Genomic_DNA"/>
</dbReference>
<evidence type="ECO:0000313" key="4">
    <source>
        <dbReference type="EMBL" id="WIY23693.1"/>
    </source>
</evidence>
<dbReference type="Gene3D" id="3.40.50.300">
    <property type="entry name" value="P-loop containing nucleotide triphosphate hydrolases"/>
    <property type="match status" value="1"/>
</dbReference>
<dbReference type="InterPro" id="IPR027417">
    <property type="entry name" value="P-loop_NTPase"/>
</dbReference>
<name>A0A9Y2KW91_9RHOB</name>
<dbReference type="InterPro" id="IPR000863">
    <property type="entry name" value="Sulfotransferase_dom"/>
</dbReference>
<evidence type="ECO:0000313" key="5">
    <source>
        <dbReference type="Proteomes" id="UP001238334"/>
    </source>
</evidence>
<dbReference type="KEGG" id="ppso:QPJ95_13665"/>